<reference evidence="5 6" key="1">
    <citation type="submission" date="2019-01" db="EMBL/GenBank/DDBJ databases">
        <authorList>
            <person name="Ferrante I. M."/>
        </authorList>
    </citation>
    <scope>NUCLEOTIDE SEQUENCE [LARGE SCALE GENOMIC DNA]</scope>
    <source>
        <strain evidence="5 6">B856</strain>
    </source>
</reference>
<protein>
    <recommendedName>
        <fullName evidence="4">Zeta toxin domain-containing protein</fullName>
    </recommendedName>
</protein>
<feature type="region of interest" description="Disordered" evidence="3">
    <location>
        <begin position="55"/>
        <end position="96"/>
    </location>
</feature>
<dbReference type="GO" id="GO:0005524">
    <property type="term" value="F:ATP binding"/>
    <property type="evidence" value="ECO:0007669"/>
    <property type="project" value="UniProtKB-KW"/>
</dbReference>
<keyword evidence="6" id="KW-1185">Reference proteome</keyword>
<dbReference type="Pfam" id="PF06414">
    <property type="entry name" value="Zeta_toxin"/>
    <property type="match status" value="1"/>
</dbReference>
<gene>
    <name evidence="5" type="ORF">PSNMU_V1.4_AUG-EV-PASAV3_0066290</name>
</gene>
<sequence length="515" mass="57137">MKSALSEQTVTTYRTAPKTTTSTVAAALHRYHQSNVAVANTTSSNLPVANTANPIVGPTTSAGDAKNYRHPSKPGETNNGNEISQSSEVETTNDNDLSNLDAANSKSFVVPDHYDWQRSTEENYDIKGGQTEDTNHNQQNPGNSTNAPCYFGQFFEQRNRLDLSYHAIYVPERQAFQDSIVASMLHLAPSMVDRTLSRSGSTSPVAIGTAATTDTDCTTKPQEEYRENTLVGRDPRPPQWIVFTAGVYGAGKSHTIRKLQSHGCFPGPGTNRDHEPSNPNASVEPPTQNKNIQSEEFHNNNFVVVDPDLIRRKLPEFEGYGAQVVGAATQKEAGMMAELLTDAALSRGLSVLVDGSLRDAAWHTEYFARLRARHQQTQVRTQTQTMGNTGVSPALRIGILYVTAPQEEIYERVRSRQQTTGRGVPIRDLEESTVEVPIAVHQLKPLVDFFVEIHNSQQKQNHHHQQEQKQENENKRQDHGTAKDGDDGDDHDFQRSEAEKLLFSKRCVSILKHNV</sequence>
<keyword evidence="2" id="KW-0067">ATP-binding</keyword>
<feature type="compositionally biased region" description="Low complexity" evidence="3">
    <location>
        <begin position="209"/>
        <end position="219"/>
    </location>
</feature>
<dbReference type="SUPFAM" id="SSF52540">
    <property type="entry name" value="P-loop containing nucleoside triphosphate hydrolases"/>
    <property type="match status" value="1"/>
</dbReference>
<dbReference type="InterPro" id="IPR027417">
    <property type="entry name" value="P-loop_NTPase"/>
</dbReference>
<dbReference type="Gene3D" id="3.40.50.300">
    <property type="entry name" value="P-loop containing nucleotide triphosphate hydrolases"/>
    <property type="match status" value="1"/>
</dbReference>
<feature type="region of interest" description="Disordered" evidence="3">
    <location>
        <begin position="260"/>
        <end position="288"/>
    </location>
</feature>
<feature type="region of interest" description="Disordered" evidence="3">
    <location>
        <begin position="456"/>
        <end position="495"/>
    </location>
</feature>
<evidence type="ECO:0000256" key="2">
    <source>
        <dbReference type="ARBA" id="ARBA00022840"/>
    </source>
</evidence>
<feature type="compositionally biased region" description="Polar residues" evidence="3">
    <location>
        <begin position="75"/>
        <end position="90"/>
    </location>
</feature>
<dbReference type="EMBL" id="CAACVS010000237">
    <property type="protein sequence ID" value="VEU39836.1"/>
    <property type="molecule type" value="Genomic_DNA"/>
</dbReference>
<feature type="compositionally biased region" description="Polar residues" evidence="3">
    <location>
        <begin position="277"/>
        <end position="288"/>
    </location>
</feature>
<dbReference type="Proteomes" id="UP000291116">
    <property type="component" value="Unassembled WGS sequence"/>
</dbReference>
<dbReference type="OrthoDB" id="430679at2759"/>
<feature type="compositionally biased region" description="Basic and acidic residues" evidence="3">
    <location>
        <begin position="464"/>
        <end position="495"/>
    </location>
</feature>
<evidence type="ECO:0000259" key="4">
    <source>
        <dbReference type="Pfam" id="PF06414"/>
    </source>
</evidence>
<accession>A0A448ZCS3</accession>
<evidence type="ECO:0000313" key="5">
    <source>
        <dbReference type="EMBL" id="VEU39836.1"/>
    </source>
</evidence>
<organism evidence="5 6">
    <name type="scientific">Pseudo-nitzschia multistriata</name>
    <dbReference type="NCBI Taxonomy" id="183589"/>
    <lineage>
        <taxon>Eukaryota</taxon>
        <taxon>Sar</taxon>
        <taxon>Stramenopiles</taxon>
        <taxon>Ochrophyta</taxon>
        <taxon>Bacillariophyta</taxon>
        <taxon>Bacillariophyceae</taxon>
        <taxon>Bacillariophycidae</taxon>
        <taxon>Bacillariales</taxon>
        <taxon>Bacillariaceae</taxon>
        <taxon>Pseudo-nitzschia</taxon>
    </lineage>
</organism>
<dbReference type="AlphaFoldDB" id="A0A448ZCS3"/>
<feature type="region of interest" description="Disordered" evidence="3">
    <location>
        <begin position="195"/>
        <end position="233"/>
    </location>
</feature>
<dbReference type="GO" id="GO:0016301">
    <property type="term" value="F:kinase activity"/>
    <property type="evidence" value="ECO:0007669"/>
    <property type="project" value="InterPro"/>
</dbReference>
<proteinExistence type="predicted"/>
<keyword evidence="1" id="KW-0547">Nucleotide-binding</keyword>
<feature type="domain" description="Zeta toxin" evidence="4">
    <location>
        <begin position="296"/>
        <end position="380"/>
    </location>
</feature>
<dbReference type="InterPro" id="IPR010488">
    <property type="entry name" value="Zeta_toxin_domain"/>
</dbReference>
<evidence type="ECO:0000313" key="6">
    <source>
        <dbReference type="Proteomes" id="UP000291116"/>
    </source>
</evidence>
<evidence type="ECO:0000256" key="3">
    <source>
        <dbReference type="SAM" id="MobiDB-lite"/>
    </source>
</evidence>
<name>A0A448ZCS3_9STRA</name>
<evidence type="ECO:0000256" key="1">
    <source>
        <dbReference type="ARBA" id="ARBA00022741"/>
    </source>
</evidence>